<dbReference type="STRING" id="121224.E0V8Y6"/>
<dbReference type="eggNOG" id="KOG0216">
    <property type="taxonomic scope" value="Eukaryota"/>
</dbReference>
<dbReference type="OMA" id="FFGVVHY"/>
<dbReference type="EnsemblMetazoa" id="PHUM002150-RA">
    <property type="protein sequence ID" value="PHUM002150-PA"/>
    <property type="gene ID" value="PHUM002150"/>
</dbReference>
<dbReference type="PANTHER" id="PTHR20856">
    <property type="entry name" value="DNA-DIRECTED RNA POLYMERASE I SUBUNIT 2"/>
    <property type="match status" value="1"/>
</dbReference>
<reference evidence="18" key="2">
    <citation type="submission" date="2007-04" db="EMBL/GenBank/DDBJ databases">
        <title>The genome of the human body louse.</title>
        <authorList>
            <consortium name="The Human Body Louse Genome Consortium"/>
            <person name="Kirkness E."/>
            <person name="Walenz B."/>
            <person name="Hass B."/>
            <person name="Bruggner R."/>
            <person name="Strausberg R."/>
        </authorList>
    </citation>
    <scope>NUCLEOTIDE SEQUENCE</scope>
    <source>
        <strain evidence="18">USDA</strain>
    </source>
</reference>
<dbReference type="Gene3D" id="2.40.270.10">
    <property type="entry name" value="DNA-directed RNA polymerase, subunit 2, domain 6"/>
    <property type="match status" value="1"/>
</dbReference>
<dbReference type="InterPro" id="IPR009674">
    <property type="entry name" value="Rpa2_dom_4"/>
</dbReference>
<comment type="subcellular location">
    <subcellularLocation>
        <location evidence="1">Nucleus</location>
    </subcellularLocation>
</comment>
<evidence type="ECO:0000313" key="19">
    <source>
        <dbReference type="EnsemblMetazoa" id="PHUM002150-PA"/>
    </source>
</evidence>
<dbReference type="SUPFAM" id="SSF64484">
    <property type="entry name" value="beta and beta-prime subunits of DNA dependent RNA-polymerase"/>
    <property type="match status" value="1"/>
</dbReference>
<dbReference type="Pfam" id="PF00562">
    <property type="entry name" value="RNA_pol_Rpb2_6"/>
    <property type="match status" value="1"/>
</dbReference>
<evidence type="ECO:0000259" key="15">
    <source>
        <dbReference type="Pfam" id="PF04563"/>
    </source>
</evidence>
<dbReference type="InterPro" id="IPR015712">
    <property type="entry name" value="DNA-dir_RNA_pol_su2"/>
</dbReference>
<keyword evidence="6 11" id="KW-0548">Nucleotidyltransferase</keyword>
<dbReference type="AlphaFoldDB" id="E0V8Y6"/>
<dbReference type="Gene3D" id="2.40.50.150">
    <property type="match status" value="1"/>
</dbReference>
<feature type="domain" description="RNA polymerase Rpb2" evidence="14">
    <location>
        <begin position="189"/>
        <end position="378"/>
    </location>
</feature>
<dbReference type="Pfam" id="PF04560">
    <property type="entry name" value="RNA_pol_Rpb2_7"/>
    <property type="match status" value="1"/>
</dbReference>
<keyword evidence="8" id="KW-0539">Nucleus</keyword>
<keyword evidence="4 11" id="KW-0240">DNA-directed RNA polymerase</keyword>
<dbReference type="EC" id="2.7.7.6" evidence="11"/>
<evidence type="ECO:0000313" key="18">
    <source>
        <dbReference type="EMBL" id="EEB09842.1"/>
    </source>
</evidence>
<evidence type="ECO:0000256" key="10">
    <source>
        <dbReference type="RuleBase" id="RU000434"/>
    </source>
</evidence>
<comment type="catalytic activity">
    <reaction evidence="9">
        <text>RNA(n) + a ribonucleoside 5'-triphosphate = RNA(n+1) + diphosphate</text>
        <dbReference type="Rhea" id="RHEA:21248"/>
        <dbReference type="Rhea" id="RHEA-COMP:14527"/>
        <dbReference type="Rhea" id="RHEA-COMP:17342"/>
        <dbReference type="ChEBI" id="CHEBI:33019"/>
        <dbReference type="ChEBI" id="CHEBI:61557"/>
        <dbReference type="ChEBI" id="CHEBI:140395"/>
        <dbReference type="EC" id="2.7.7.6"/>
    </reaction>
    <physiologicalReaction direction="left-to-right" evidence="9">
        <dbReference type="Rhea" id="RHEA:21249"/>
    </physiologicalReaction>
</comment>
<evidence type="ECO:0000259" key="17">
    <source>
        <dbReference type="Pfam" id="PF06883"/>
    </source>
</evidence>
<feature type="domain" description="DNA-directed RNA polymerase I subunit RPA2" evidence="17">
    <location>
        <begin position="567"/>
        <end position="624"/>
    </location>
</feature>
<dbReference type="InParanoid" id="E0V8Y6"/>
<dbReference type="PROSITE" id="PS01166">
    <property type="entry name" value="RNA_POL_BETA"/>
    <property type="match status" value="1"/>
</dbReference>
<dbReference type="FunCoup" id="E0V8Y6">
    <property type="interactions" value="995"/>
</dbReference>
<dbReference type="KEGG" id="phu:Phum_PHUM002150"/>
<evidence type="ECO:0000256" key="3">
    <source>
        <dbReference type="ARBA" id="ARBA00011251"/>
    </source>
</evidence>
<dbReference type="Pfam" id="PF06883">
    <property type="entry name" value="RNA_pol_Rpa2_4"/>
    <property type="match status" value="1"/>
</dbReference>
<proteinExistence type="inferred from homology"/>
<dbReference type="FunFam" id="2.40.270.10:FF:000011">
    <property type="entry name" value="DNA-directed RNA polymerase subunit beta"/>
    <property type="match status" value="1"/>
</dbReference>
<gene>
    <name evidence="19" type="primary">8233318</name>
    <name evidence="18" type="ORF">Phum_PHUM002150</name>
</gene>
<dbReference type="VEuPathDB" id="VectorBase:PHUM002150"/>
<keyword evidence="7 11" id="KW-0804">Transcription</keyword>
<evidence type="ECO:0000256" key="11">
    <source>
        <dbReference type="RuleBase" id="RU363031"/>
    </source>
</evidence>
<comment type="subunit">
    <text evidence="3">Component of the RNA polymerase I (Pol I) complex consisting of at least 13 subunits.</text>
</comment>
<dbReference type="Gene3D" id="3.90.1800.10">
    <property type="entry name" value="RNA polymerase alpha subunit dimerisation domain"/>
    <property type="match status" value="2"/>
</dbReference>
<dbReference type="Pfam" id="PF04563">
    <property type="entry name" value="RNA_pol_Rpb2_1"/>
    <property type="match status" value="1"/>
</dbReference>
<dbReference type="GO" id="GO:0003899">
    <property type="term" value="F:DNA-directed RNA polymerase activity"/>
    <property type="evidence" value="ECO:0007669"/>
    <property type="project" value="UniProtKB-EC"/>
</dbReference>
<evidence type="ECO:0000256" key="5">
    <source>
        <dbReference type="ARBA" id="ARBA00022679"/>
    </source>
</evidence>
<evidence type="ECO:0000313" key="20">
    <source>
        <dbReference type="Proteomes" id="UP000009046"/>
    </source>
</evidence>
<dbReference type="CTD" id="8233318"/>
<dbReference type="GO" id="GO:0006351">
    <property type="term" value="P:DNA-templated transcription"/>
    <property type="evidence" value="ECO:0007669"/>
    <property type="project" value="InterPro"/>
</dbReference>
<evidence type="ECO:0000256" key="2">
    <source>
        <dbReference type="ARBA" id="ARBA00006835"/>
    </source>
</evidence>
<accession>E0V8Y6</accession>
<evidence type="ECO:0000256" key="8">
    <source>
        <dbReference type="ARBA" id="ARBA00023242"/>
    </source>
</evidence>
<dbReference type="InterPro" id="IPR007642">
    <property type="entry name" value="RNA_pol_Rpb2_2"/>
</dbReference>
<reference evidence="19" key="3">
    <citation type="submission" date="2020-05" db="UniProtKB">
        <authorList>
            <consortium name="EnsemblMetazoa"/>
        </authorList>
    </citation>
    <scope>IDENTIFICATION</scope>
    <source>
        <strain evidence="19">USDA</strain>
    </source>
</reference>
<dbReference type="GO" id="GO:0032549">
    <property type="term" value="F:ribonucleoside binding"/>
    <property type="evidence" value="ECO:0007669"/>
    <property type="project" value="InterPro"/>
</dbReference>
<evidence type="ECO:0000256" key="9">
    <source>
        <dbReference type="ARBA" id="ARBA00047768"/>
    </source>
</evidence>
<comment type="function">
    <text evidence="11">DNA-dependent RNA polymerase catalyzes the transcription of DNA into RNA using the four ribonucleoside triphosphates as substrates.</text>
</comment>
<feature type="domain" description="RNA polymerase beta subunit protrusion" evidence="15">
    <location>
        <begin position="40"/>
        <end position="418"/>
    </location>
</feature>
<dbReference type="InterPro" id="IPR007120">
    <property type="entry name" value="DNA-dir_RNAP_su2_dom"/>
</dbReference>
<evidence type="ECO:0000259" key="12">
    <source>
        <dbReference type="Pfam" id="PF00562"/>
    </source>
</evidence>
<dbReference type="EMBL" id="AAZO01000030">
    <property type="status" value="NOT_ANNOTATED_CDS"/>
    <property type="molecule type" value="Genomic_DNA"/>
</dbReference>
<dbReference type="InterPro" id="IPR037034">
    <property type="entry name" value="RNA_pol_Rpb2_2_sf"/>
</dbReference>
<evidence type="ECO:0000256" key="1">
    <source>
        <dbReference type="ARBA" id="ARBA00004123"/>
    </source>
</evidence>
<dbReference type="RefSeq" id="XP_002422580.1">
    <property type="nucleotide sequence ID" value="XM_002422535.1"/>
</dbReference>
<comment type="similarity">
    <text evidence="2 10">Belongs to the RNA polymerase beta chain family.</text>
</comment>
<dbReference type="HOGENOM" id="CLU_000524_5_1_1"/>
<dbReference type="InterPro" id="IPR007641">
    <property type="entry name" value="RNA_pol_Rpb2_7"/>
</dbReference>
<feature type="domain" description="RNA polymerase Rpb2" evidence="16">
    <location>
        <begin position="460"/>
        <end position="523"/>
    </location>
</feature>
<dbReference type="InterPro" id="IPR037033">
    <property type="entry name" value="DNA-dir_RNAP_su2_hyb_sf"/>
</dbReference>
<dbReference type="InterPro" id="IPR007645">
    <property type="entry name" value="RNA_pol_Rpb2_3"/>
</dbReference>
<dbReference type="GO" id="GO:0000428">
    <property type="term" value="C:DNA-directed RNA polymerase complex"/>
    <property type="evidence" value="ECO:0007669"/>
    <property type="project" value="UniProtKB-KW"/>
</dbReference>
<dbReference type="Gene3D" id="3.90.1110.10">
    <property type="entry name" value="RNA polymerase Rpb2, domain 2"/>
    <property type="match status" value="1"/>
</dbReference>
<evidence type="ECO:0000256" key="4">
    <source>
        <dbReference type="ARBA" id="ARBA00022478"/>
    </source>
</evidence>
<name>E0V8Y6_PEDHC</name>
<dbReference type="Pfam" id="PF04561">
    <property type="entry name" value="RNA_pol_Rpb2_2"/>
    <property type="match status" value="1"/>
</dbReference>
<dbReference type="InterPro" id="IPR007121">
    <property type="entry name" value="RNA_pol_bsu_CS"/>
</dbReference>
<protein>
    <recommendedName>
        <fullName evidence="11">DNA-directed RNA polymerase subunit beta</fullName>
        <ecNumber evidence="11">2.7.7.6</ecNumber>
    </recommendedName>
</protein>
<evidence type="ECO:0000256" key="7">
    <source>
        <dbReference type="ARBA" id="ARBA00023163"/>
    </source>
</evidence>
<feature type="domain" description="DNA-directed RNA polymerase subunit 2 hybrid-binding" evidence="12">
    <location>
        <begin position="674"/>
        <end position="1025"/>
    </location>
</feature>
<dbReference type="CDD" id="cd00653">
    <property type="entry name" value="RNA_pol_B_RPB2"/>
    <property type="match status" value="1"/>
</dbReference>
<dbReference type="InterPro" id="IPR007644">
    <property type="entry name" value="RNA_pol_bsu_protrusion"/>
</dbReference>
<evidence type="ECO:0000256" key="6">
    <source>
        <dbReference type="ARBA" id="ARBA00022695"/>
    </source>
</evidence>
<dbReference type="Pfam" id="PF04565">
    <property type="entry name" value="RNA_pol_Rpb2_3"/>
    <property type="match status" value="1"/>
</dbReference>
<dbReference type="InterPro" id="IPR014724">
    <property type="entry name" value="RNA_pol_RPB2_OB-fold"/>
</dbReference>
<dbReference type="GO" id="GO:0003677">
    <property type="term" value="F:DNA binding"/>
    <property type="evidence" value="ECO:0007669"/>
    <property type="project" value="InterPro"/>
</dbReference>
<keyword evidence="5 11" id="KW-0808">Transferase</keyword>
<organism>
    <name type="scientific">Pediculus humanus subsp. corporis</name>
    <name type="common">Body louse</name>
    <dbReference type="NCBI Taxonomy" id="121224"/>
    <lineage>
        <taxon>Eukaryota</taxon>
        <taxon>Metazoa</taxon>
        <taxon>Ecdysozoa</taxon>
        <taxon>Arthropoda</taxon>
        <taxon>Hexapoda</taxon>
        <taxon>Insecta</taxon>
        <taxon>Pterygota</taxon>
        <taxon>Neoptera</taxon>
        <taxon>Paraneoptera</taxon>
        <taxon>Psocodea</taxon>
        <taxon>Troctomorpha</taxon>
        <taxon>Phthiraptera</taxon>
        <taxon>Anoplura</taxon>
        <taxon>Pediculidae</taxon>
        <taxon>Pediculus</taxon>
    </lineage>
</organism>
<reference evidence="18" key="1">
    <citation type="submission" date="2007-04" db="EMBL/GenBank/DDBJ databases">
        <title>Annotation of Pediculus humanus corporis strain USDA.</title>
        <authorList>
            <person name="Kirkness E."/>
            <person name="Hannick L."/>
            <person name="Hass B."/>
            <person name="Bruggner R."/>
            <person name="Lawson D."/>
            <person name="Bidwell S."/>
            <person name="Joardar V."/>
            <person name="Caler E."/>
            <person name="Walenz B."/>
            <person name="Inman J."/>
            <person name="Schobel S."/>
            <person name="Galinsky K."/>
            <person name="Amedeo P."/>
            <person name="Strausberg R."/>
        </authorList>
    </citation>
    <scope>NUCLEOTIDE SEQUENCE</scope>
    <source>
        <strain evidence="18">USDA</strain>
    </source>
</reference>
<dbReference type="FunFam" id="3.90.1100.10:FF:000008">
    <property type="entry name" value="DNA-directed RNA polymerase subunit beta"/>
    <property type="match status" value="1"/>
</dbReference>
<evidence type="ECO:0000259" key="16">
    <source>
        <dbReference type="Pfam" id="PF04565"/>
    </source>
</evidence>
<feature type="domain" description="RNA polymerase Rpb2" evidence="13">
    <location>
        <begin position="1027"/>
        <end position="1113"/>
    </location>
</feature>
<sequence>MVCSTKKNEENLKFSKPSLKYLTHSYGVPLDIQNEFLQTLGKPHVDSFNLLIDKGLNLICKNLIPIHFSVGSDRYTVQIENLRLLYPVMPDGSFALKTQKIFPCECRQRASTYSGNLFGKITWSVNGVNQHPIEKDFGKIPIMIKSNRCHLKNLTPRELVEKNEHEDEWGGYFILKGHEKLIRMLIATRRNYPIALSRRTWKQRGASFSEKGILLRCVSEDETSTNNVLHFVTDGTVKVMLSYGRSLYFIPLCLILKSLINVSDLYVFKRLTEGRDDDFYFKSCIKTMLYDVHVQGIDTHEEAKCFIGKTFRLKFPDQSPWFTDAQICDLIMEKCLAIHLNDNKDKFNLLIFMTQKLFAFVQGQCCEENADSLMVQEILTGGSIYQQVLKDRLQGFLNNLRLVASKKLSEGKLNSISQIQMASFCKRAGGIEKAMNNFVATGNCHNSLSGLPQDKGLVIMAENINRMRYMSHFKAIHRGAYFTTMRTTDGRQLLPEAWGFICPVHTPDGSPCGLLNHLSKDCIVTNVPDYEILKNLSCVLTDLGVMPLEIVEKKNNYYDVLLDGKLIGYVADTNAQNLVQSLRVLKIEGNVVPNTLEIVLVPKKDSESQYPGIFLFTGPNRLMRPVLNLALNKTELIGTFEQVYLEICLKLNEAYEGLTTHKELSHTTFLSNLACLIPMPDCNQSPRNMYQCQMGKQSMGTPVHTWDIQAETKLYRLLLPSSPLFRPGHYDAIKLDDFPMGVNAVVAVISYTGYDMEDAMIINKSSFERGFGHGTILKSEFFHLNPDSYFERDPSKAELISKLDDDGLPFPGTLVEENDPICCYFNGELSKYVVEKFHGKEIAYVDNVRLCCGETLNSASVCITFRVPRNPVVGDKFASRAGQKGICSQMWPCEDLPFTDSGLVPDVVFNPHGFPSRMTIAMMIELMAGKSASVHGKVHDATPFIFSEDNSAIDYFGKLLEAAGYNYYGTEKMYSGVDGREMNAAIFFGIVYYQRLRHMVLDKWQVRSTGPVDTLTQQPIKGRRRGGGVRFGEMERDSLISHGASALLHDRLFECSDKYKARSALFRCPKTGVKKEVCRLCSDGGNVKTIEIPYIFRYLLIQLAAVNIHLKVYA</sequence>
<dbReference type="Gene3D" id="3.90.1100.10">
    <property type="match status" value="2"/>
</dbReference>
<evidence type="ECO:0000259" key="14">
    <source>
        <dbReference type="Pfam" id="PF04561"/>
    </source>
</evidence>
<dbReference type="EMBL" id="DS234986">
    <property type="protein sequence ID" value="EEB09842.1"/>
    <property type="molecule type" value="Genomic_DNA"/>
</dbReference>
<dbReference type="GeneID" id="8233318"/>
<dbReference type="Proteomes" id="UP000009046">
    <property type="component" value="Unassembled WGS sequence"/>
</dbReference>
<evidence type="ECO:0000259" key="13">
    <source>
        <dbReference type="Pfam" id="PF04560"/>
    </source>
</evidence>
<dbReference type="GO" id="GO:0005634">
    <property type="term" value="C:nucleus"/>
    <property type="evidence" value="ECO:0007669"/>
    <property type="project" value="UniProtKB-SubCell"/>
</dbReference>
<keyword evidence="20" id="KW-1185">Reference proteome</keyword>
<dbReference type="OrthoDB" id="10248617at2759"/>